<dbReference type="InterPro" id="IPR001647">
    <property type="entry name" value="HTH_TetR"/>
</dbReference>
<keyword evidence="3" id="KW-0804">Transcription</keyword>
<evidence type="ECO:0000256" key="1">
    <source>
        <dbReference type="ARBA" id="ARBA00023015"/>
    </source>
</evidence>
<dbReference type="AlphaFoldDB" id="A0A0N8WFY1"/>
<dbReference type="Pfam" id="PF00440">
    <property type="entry name" value="TetR_N"/>
    <property type="match status" value="1"/>
</dbReference>
<feature type="domain" description="HTH tetR-type" evidence="6">
    <location>
        <begin position="9"/>
        <end position="69"/>
    </location>
</feature>
<protein>
    <recommendedName>
        <fullName evidence="6">HTH tetR-type domain-containing protein</fullName>
    </recommendedName>
</protein>
<dbReference type="PATRIC" id="fig|1547436.3.peg.1811"/>
<dbReference type="Gene3D" id="1.10.357.10">
    <property type="entry name" value="Tetracycline Repressor, domain 2"/>
    <property type="match status" value="1"/>
</dbReference>
<dbReference type="PROSITE" id="PS50977">
    <property type="entry name" value="HTH_TETR_2"/>
    <property type="match status" value="1"/>
</dbReference>
<dbReference type="InterPro" id="IPR036271">
    <property type="entry name" value="Tet_transcr_reg_TetR-rel_C_sf"/>
</dbReference>
<feature type="DNA-binding region" description="H-T-H motif" evidence="4">
    <location>
        <begin position="32"/>
        <end position="51"/>
    </location>
</feature>
<dbReference type="GO" id="GO:0003677">
    <property type="term" value="F:DNA binding"/>
    <property type="evidence" value="ECO:0007669"/>
    <property type="project" value="UniProtKB-UniRule"/>
</dbReference>
<evidence type="ECO:0000259" key="6">
    <source>
        <dbReference type="PROSITE" id="PS50977"/>
    </source>
</evidence>
<comment type="caution">
    <text evidence="7">The sequence shown here is derived from an EMBL/GenBank/DDBJ whole genome shotgun (WGS) entry which is preliminary data.</text>
</comment>
<dbReference type="OrthoDB" id="9787680at2"/>
<dbReference type="Proteomes" id="UP000050827">
    <property type="component" value="Unassembled WGS sequence"/>
</dbReference>
<dbReference type="Pfam" id="PF16925">
    <property type="entry name" value="TetR_C_13"/>
    <property type="match status" value="1"/>
</dbReference>
<dbReference type="PANTHER" id="PTHR47506">
    <property type="entry name" value="TRANSCRIPTIONAL REGULATORY PROTEIN"/>
    <property type="match status" value="1"/>
</dbReference>
<evidence type="ECO:0000256" key="2">
    <source>
        <dbReference type="ARBA" id="ARBA00023125"/>
    </source>
</evidence>
<feature type="coiled-coil region" evidence="5">
    <location>
        <begin position="111"/>
        <end position="138"/>
    </location>
</feature>
<keyword evidence="5" id="KW-0175">Coiled coil</keyword>
<gene>
    <name evidence="7" type="ORF">AAY42_08795</name>
</gene>
<accession>A0A0N8WFY1</accession>
<keyword evidence="2 4" id="KW-0238">DNA-binding</keyword>
<dbReference type="RefSeq" id="WP_055394301.1">
    <property type="nucleotide sequence ID" value="NZ_LCTZ01000002.1"/>
</dbReference>
<dbReference type="SUPFAM" id="SSF46689">
    <property type="entry name" value="Homeodomain-like"/>
    <property type="match status" value="1"/>
</dbReference>
<organism evidence="7 8">
    <name type="scientific">Flagellimonas eckloniae</name>
    <dbReference type="NCBI Taxonomy" id="346185"/>
    <lineage>
        <taxon>Bacteria</taxon>
        <taxon>Pseudomonadati</taxon>
        <taxon>Bacteroidota</taxon>
        <taxon>Flavobacteriia</taxon>
        <taxon>Flavobacteriales</taxon>
        <taxon>Flavobacteriaceae</taxon>
        <taxon>Flagellimonas</taxon>
    </lineage>
</organism>
<evidence type="ECO:0000256" key="4">
    <source>
        <dbReference type="PROSITE-ProRule" id="PRU00335"/>
    </source>
</evidence>
<dbReference type="InterPro" id="IPR009057">
    <property type="entry name" value="Homeodomain-like_sf"/>
</dbReference>
<reference evidence="7 8" key="1">
    <citation type="submission" date="2015-04" db="EMBL/GenBank/DDBJ databases">
        <title>Complete genome of flavobacterium.</title>
        <authorList>
            <person name="Kwon Y.M."/>
            <person name="Kim S.-J."/>
        </authorList>
    </citation>
    <scope>NUCLEOTIDE SEQUENCE [LARGE SCALE GENOMIC DNA]</scope>
    <source>
        <strain evidence="7 8">DK169</strain>
    </source>
</reference>
<dbReference type="InterPro" id="IPR011075">
    <property type="entry name" value="TetR_C"/>
</dbReference>
<dbReference type="EMBL" id="LCTZ01000002">
    <property type="protein sequence ID" value="KQC29963.1"/>
    <property type="molecule type" value="Genomic_DNA"/>
</dbReference>
<dbReference type="PANTHER" id="PTHR47506:SF6">
    <property type="entry name" value="HTH-TYPE TRANSCRIPTIONAL REPRESSOR NEMR"/>
    <property type="match status" value="1"/>
</dbReference>
<proteinExistence type="predicted"/>
<dbReference type="PRINTS" id="PR00455">
    <property type="entry name" value="HTHTETR"/>
</dbReference>
<evidence type="ECO:0000256" key="3">
    <source>
        <dbReference type="ARBA" id="ARBA00023163"/>
    </source>
</evidence>
<keyword evidence="1" id="KW-0805">Transcription regulation</keyword>
<dbReference type="STRING" id="346185.AAY42_08795"/>
<evidence type="ECO:0000256" key="5">
    <source>
        <dbReference type="SAM" id="Coils"/>
    </source>
</evidence>
<name>A0A0N8WFY1_9FLAO</name>
<keyword evidence="8" id="KW-1185">Reference proteome</keyword>
<sequence length="199" mass="22515">MEVKTIKGELKCDTLLEKGMQILWSKGYNATSVNDIVQAAGVPKGSFYFYFKSKEDFVVKAIGKYFEIMCPPALEILDDKSVSPKQRILNFYEYRTKVVKEHFNCKMGCLASNLSNEMAEHNEEIRKAIQKKTEALNEHIASVIREAQEAGEIDDKINAIDLAAFIEDAGRGAMVSMKEQNSSYPVDNFTAMIRRLIVK</sequence>
<dbReference type="SUPFAM" id="SSF48498">
    <property type="entry name" value="Tetracyclin repressor-like, C-terminal domain"/>
    <property type="match status" value="1"/>
</dbReference>
<evidence type="ECO:0000313" key="8">
    <source>
        <dbReference type="Proteomes" id="UP000050827"/>
    </source>
</evidence>
<evidence type="ECO:0000313" key="7">
    <source>
        <dbReference type="EMBL" id="KQC29963.1"/>
    </source>
</evidence>